<evidence type="ECO:0000313" key="5">
    <source>
        <dbReference type="EMBL" id="OWY27673.1"/>
    </source>
</evidence>
<evidence type="ECO:0000256" key="4">
    <source>
        <dbReference type="PIRSR" id="PIRSR001365-2"/>
    </source>
</evidence>
<reference evidence="5 6" key="1">
    <citation type="submission" date="2017-06" db="EMBL/GenBank/DDBJ databases">
        <title>Herbaspirillum phytohormonus sp. nov., isolated from the root nodule of Robinia pseudoacacia in lead-zinc mine.</title>
        <authorList>
            <person name="Fan M."/>
            <person name="Lin Y."/>
        </authorList>
    </citation>
    <scope>NUCLEOTIDE SEQUENCE [LARGE SCALE GENOMIC DNA]</scope>
    <source>
        <strain evidence="5 6">HZ10</strain>
    </source>
</reference>
<dbReference type="CDD" id="cd00408">
    <property type="entry name" value="DHDPS-like"/>
    <property type="match status" value="1"/>
</dbReference>
<dbReference type="InterPro" id="IPR013785">
    <property type="entry name" value="Aldolase_TIM"/>
</dbReference>
<comment type="caution">
    <text evidence="5">The sequence shown here is derived from an EMBL/GenBank/DDBJ whole genome shotgun (WGS) entry which is preliminary data.</text>
</comment>
<dbReference type="EMBL" id="NJGU01000010">
    <property type="protein sequence ID" value="OWY27673.1"/>
    <property type="molecule type" value="Genomic_DNA"/>
</dbReference>
<proteinExistence type="inferred from homology"/>
<dbReference type="SUPFAM" id="SSF51569">
    <property type="entry name" value="Aldolase"/>
    <property type="match status" value="1"/>
</dbReference>
<dbReference type="GO" id="GO:0008840">
    <property type="term" value="F:4-hydroxy-tetrahydrodipicolinate synthase activity"/>
    <property type="evidence" value="ECO:0007669"/>
    <property type="project" value="TreeGrafter"/>
</dbReference>
<evidence type="ECO:0000313" key="6">
    <source>
        <dbReference type="Proteomes" id="UP000197596"/>
    </source>
</evidence>
<dbReference type="Proteomes" id="UP000197596">
    <property type="component" value="Unassembled WGS sequence"/>
</dbReference>
<evidence type="ECO:0000256" key="1">
    <source>
        <dbReference type="ARBA" id="ARBA00023239"/>
    </source>
</evidence>
<dbReference type="PIRSF" id="PIRSF001365">
    <property type="entry name" value="DHDPS"/>
    <property type="match status" value="1"/>
</dbReference>
<feature type="binding site" evidence="4">
    <location>
        <position position="218"/>
    </location>
    <ligand>
        <name>pyruvate</name>
        <dbReference type="ChEBI" id="CHEBI:15361"/>
    </ligand>
</feature>
<accession>A0A246WMT1</accession>
<dbReference type="InterPro" id="IPR002220">
    <property type="entry name" value="DapA-like"/>
</dbReference>
<name>A0A246WMT1_9BURK</name>
<dbReference type="Gene3D" id="3.20.20.70">
    <property type="entry name" value="Aldolase class I"/>
    <property type="match status" value="1"/>
</dbReference>
<dbReference type="Pfam" id="PF00701">
    <property type="entry name" value="DHDPS"/>
    <property type="match status" value="1"/>
</dbReference>
<feature type="active site" description="Proton donor/acceptor" evidence="3">
    <location>
        <position position="145"/>
    </location>
</feature>
<comment type="similarity">
    <text evidence="2">Belongs to the DapA family.</text>
</comment>
<dbReference type="PANTHER" id="PTHR12128">
    <property type="entry name" value="DIHYDRODIPICOLINATE SYNTHASE"/>
    <property type="match status" value="1"/>
</dbReference>
<dbReference type="AlphaFoldDB" id="A0A246WMT1"/>
<dbReference type="SMART" id="SM01130">
    <property type="entry name" value="DHDPS"/>
    <property type="match status" value="1"/>
</dbReference>
<protein>
    <submittedName>
        <fullName evidence="5">Dihydrodipicolinate synthase family protein</fullName>
    </submittedName>
</protein>
<feature type="active site" description="Schiff-base intermediate with substrate" evidence="3">
    <location>
        <position position="175"/>
    </location>
</feature>
<sequence>MPVPSSPPPRPGGVLSPVLTPFEADRTPSVPRFIEHCRTLLNHDVGLAVFGTNSEAASLSVAEKRGLLDVLLDAGMPPSRMMPGVGACALGDAVELARHAVAAGCSGVLMLPPFYYKGVSDEGLFRAFSEVVEAVGDARLRIYLYHIPPVAQVGISLGLIGRLLKRYPGVIAGIKDSSGDWRNTAAMLSEFRGAGFDVFAGSETSLVETMRHGGAGVISATANVNPAGIAALCREWDAPDAQARQEELNQVRAAFAGFPMIAAMKAAMSSGLDDAAWNNLRAPLVELDRIQRESLLRSLEALGFELYRGRVRESTD</sequence>
<gene>
    <name evidence="5" type="ORF">CEJ42_19140</name>
</gene>
<dbReference type="RefSeq" id="WP_088752160.1">
    <property type="nucleotide sequence ID" value="NZ_NJGU01000010.1"/>
</dbReference>
<evidence type="ECO:0000256" key="3">
    <source>
        <dbReference type="PIRSR" id="PIRSR001365-1"/>
    </source>
</evidence>
<keyword evidence="1 2" id="KW-0456">Lyase</keyword>
<organism evidence="5 6">
    <name type="scientific">Herbaspirillum robiniae</name>
    <dbReference type="NCBI Taxonomy" id="2014887"/>
    <lineage>
        <taxon>Bacteria</taxon>
        <taxon>Pseudomonadati</taxon>
        <taxon>Pseudomonadota</taxon>
        <taxon>Betaproteobacteria</taxon>
        <taxon>Burkholderiales</taxon>
        <taxon>Oxalobacteraceae</taxon>
        <taxon>Herbaspirillum</taxon>
    </lineage>
</organism>
<dbReference type="PANTHER" id="PTHR12128:SF67">
    <property type="entry name" value="BLR3884 PROTEIN"/>
    <property type="match status" value="1"/>
</dbReference>
<evidence type="ECO:0000256" key="2">
    <source>
        <dbReference type="PIRNR" id="PIRNR001365"/>
    </source>
</evidence>